<comment type="function">
    <text evidence="2">Ferredoxins are iron-sulfur proteins that transfer electrons in a wide variety of metabolic reactions.</text>
</comment>
<feature type="domain" description="4Fe-4S ferredoxin-type" evidence="8">
    <location>
        <begin position="180"/>
        <end position="209"/>
    </location>
</feature>
<dbReference type="PROSITE" id="PS51379">
    <property type="entry name" value="4FE4S_FER_2"/>
    <property type="match status" value="2"/>
</dbReference>
<keyword evidence="5" id="KW-0479">Metal-binding</keyword>
<dbReference type="GO" id="GO:0046872">
    <property type="term" value="F:metal ion binding"/>
    <property type="evidence" value="ECO:0007669"/>
    <property type="project" value="UniProtKB-KW"/>
</dbReference>
<dbReference type="RefSeq" id="WP_249299537.1">
    <property type="nucleotide sequence ID" value="NZ_JACRSP010000002.1"/>
</dbReference>
<dbReference type="Gene3D" id="3.30.70.20">
    <property type="match status" value="1"/>
</dbReference>
<dbReference type="EMBL" id="JACRSP010000002">
    <property type="protein sequence ID" value="MBC8535793.1"/>
    <property type="molecule type" value="Genomic_DNA"/>
</dbReference>
<dbReference type="InterPro" id="IPR050157">
    <property type="entry name" value="PSI_iron-sulfur_center"/>
</dbReference>
<evidence type="ECO:0000256" key="4">
    <source>
        <dbReference type="ARBA" id="ARBA00022485"/>
    </source>
</evidence>
<dbReference type="SUPFAM" id="SSF54862">
    <property type="entry name" value="4Fe-4S ferredoxins"/>
    <property type="match status" value="1"/>
</dbReference>
<dbReference type="InterPro" id="IPR017900">
    <property type="entry name" value="4Fe4S_Fe_S_CS"/>
</dbReference>
<dbReference type="Pfam" id="PF13187">
    <property type="entry name" value="Fer4_9"/>
    <property type="match status" value="1"/>
</dbReference>
<gene>
    <name evidence="9" type="ORF">H8695_03690</name>
</gene>
<organism evidence="9 10">
    <name type="scientific">Feifania hominis</name>
    <dbReference type="NCBI Taxonomy" id="2763660"/>
    <lineage>
        <taxon>Bacteria</taxon>
        <taxon>Bacillati</taxon>
        <taxon>Bacillota</taxon>
        <taxon>Clostridia</taxon>
        <taxon>Eubacteriales</taxon>
        <taxon>Feifaniaceae</taxon>
        <taxon>Feifania</taxon>
    </lineage>
</organism>
<dbReference type="NCBIfam" id="NF038196">
    <property type="entry name" value="ferrodoxin_EFR1"/>
    <property type="match status" value="1"/>
</dbReference>
<keyword evidence="6" id="KW-0408">Iron</keyword>
<evidence type="ECO:0000256" key="1">
    <source>
        <dbReference type="ARBA" id="ARBA00001966"/>
    </source>
</evidence>
<keyword evidence="10" id="KW-1185">Reference proteome</keyword>
<proteinExistence type="predicted"/>
<dbReference type="SUPFAM" id="SSF52218">
    <property type="entry name" value="Flavoproteins"/>
    <property type="match status" value="1"/>
</dbReference>
<accession>A0A926DC21</accession>
<evidence type="ECO:0000313" key="9">
    <source>
        <dbReference type="EMBL" id="MBC8535793.1"/>
    </source>
</evidence>
<dbReference type="Gene3D" id="3.40.50.360">
    <property type="match status" value="1"/>
</dbReference>
<keyword evidence="7" id="KW-0411">Iron-sulfur</keyword>
<dbReference type="InterPro" id="IPR047964">
    <property type="entry name" value="EFR1-like"/>
</dbReference>
<comment type="caution">
    <text evidence="9">The sequence shown here is derived from an EMBL/GenBank/DDBJ whole genome shotgun (WGS) entry which is preliminary data.</text>
</comment>
<name>A0A926DC21_9FIRM</name>
<evidence type="ECO:0000256" key="7">
    <source>
        <dbReference type="ARBA" id="ARBA00023014"/>
    </source>
</evidence>
<dbReference type="PANTHER" id="PTHR24960:SF79">
    <property type="entry name" value="PHOTOSYSTEM I IRON-SULFUR CENTER"/>
    <property type="match status" value="1"/>
</dbReference>
<dbReference type="InterPro" id="IPR029039">
    <property type="entry name" value="Flavoprotein-like_sf"/>
</dbReference>
<evidence type="ECO:0000256" key="2">
    <source>
        <dbReference type="ARBA" id="ARBA00003532"/>
    </source>
</evidence>
<evidence type="ECO:0000256" key="3">
    <source>
        <dbReference type="ARBA" id="ARBA00013529"/>
    </source>
</evidence>
<evidence type="ECO:0000313" key="10">
    <source>
        <dbReference type="Proteomes" id="UP000620366"/>
    </source>
</evidence>
<dbReference type="GO" id="GO:0051539">
    <property type="term" value="F:4 iron, 4 sulfur cluster binding"/>
    <property type="evidence" value="ECO:0007669"/>
    <property type="project" value="UniProtKB-KW"/>
</dbReference>
<reference evidence="9" key="1">
    <citation type="submission" date="2020-08" db="EMBL/GenBank/DDBJ databases">
        <title>Genome public.</title>
        <authorList>
            <person name="Liu C."/>
            <person name="Sun Q."/>
        </authorList>
    </citation>
    <scope>NUCLEOTIDE SEQUENCE</scope>
    <source>
        <strain evidence="9">BX7</strain>
    </source>
</reference>
<keyword evidence="4" id="KW-0004">4Fe-4S</keyword>
<protein>
    <recommendedName>
        <fullName evidence="3">Ferredoxin</fullName>
    </recommendedName>
</protein>
<dbReference type="Proteomes" id="UP000620366">
    <property type="component" value="Unassembled WGS sequence"/>
</dbReference>
<sequence>MVLYFSATGNSEFAAERIGRTTGDEVQNLFEKIKTGDFSRMHSDRSWVVVVPTYAWRIPRIVQNWLENTTLSGNRRVYFVMTCGENVGNAGKYLKKLCEKKKMDYCGCFAVKMPENYIAMFTTPNEDEAARIVERAEGEIDRAARLIETGENFPQSAVSLGGRVSSSFVNKMFYPLIVHAKKFCATDACISCGRCVEVCPLSNVRLKEGRPVWGDRCTHCMACINRCPTEAIEYGTHSRGLPRYVCSKKV</sequence>
<dbReference type="PROSITE" id="PS00198">
    <property type="entry name" value="4FE4S_FER_1"/>
    <property type="match status" value="1"/>
</dbReference>
<evidence type="ECO:0000256" key="5">
    <source>
        <dbReference type="ARBA" id="ARBA00022723"/>
    </source>
</evidence>
<comment type="cofactor">
    <cofactor evidence="1">
        <name>[4Fe-4S] cluster</name>
        <dbReference type="ChEBI" id="CHEBI:49883"/>
    </cofactor>
</comment>
<evidence type="ECO:0000259" key="8">
    <source>
        <dbReference type="PROSITE" id="PS51379"/>
    </source>
</evidence>
<dbReference type="PANTHER" id="PTHR24960">
    <property type="entry name" value="PHOTOSYSTEM I IRON-SULFUR CENTER-RELATED"/>
    <property type="match status" value="1"/>
</dbReference>
<feature type="domain" description="4Fe-4S ferredoxin-type" evidence="8">
    <location>
        <begin position="215"/>
        <end position="237"/>
    </location>
</feature>
<evidence type="ECO:0000256" key="6">
    <source>
        <dbReference type="ARBA" id="ARBA00023004"/>
    </source>
</evidence>
<dbReference type="InterPro" id="IPR017896">
    <property type="entry name" value="4Fe4S_Fe-S-bd"/>
</dbReference>
<dbReference type="AlphaFoldDB" id="A0A926DC21"/>